<dbReference type="InterPro" id="IPR013591">
    <property type="entry name" value="Brevis_radix_dom"/>
</dbReference>
<feature type="non-terminal residue" evidence="6">
    <location>
        <position position="1"/>
    </location>
</feature>
<dbReference type="Pfam" id="PF08381">
    <property type="entry name" value="BRX"/>
    <property type="match status" value="1"/>
</dbReference>
<evidence type="ECO:0000256" key="3">
    <source>
        <dbReference type="ARBA" id="ARBA00023242"/>
    </source>
</evidence>
<dbReference type="EMBL" id="LGRX02012423">
    <property type="protein sequence ID" value="KAK3267405.1"/>
    <property type="molecule type" value="Genomic_DNA"/>
</dbReference>
<gene>
    <name evidence="6" type="ORF">CYMTET_24032</name>
</gene>
<keyword evidence="7" id="KW-1185">Reference proteome</keyword>
<dbReference type="PANTHER" id="PTHR46058:SF2">
    <property type="entry name" value="PROTEIN BREVIS RADIX-LIKE 3"/>
    <property type="match status" value="1"/>
</dbReference>
<feature type="region of interest" description="Disordered" evidence="4">
    <location>
        <begin position="68"/>
        <end position="99"/>
    </location>
</feature>
<feature type="compositionally biased region" description="Low complexity" evidence="4">
    <location>
        <begin position="21"/>
        <end position="42"/>
    </location>
</feature>
<keyword evidence="3" id="KW-0539">Nucleus</keyword>
<comment type="caution">
    <text evidence="6">The sequence shown here is derived from an EMBL/GenBank/DDBJ whole genome shotgun (WGS) entry which is preliminary data.</text>
</comment>
<evidence type="ECO:0000256" key="4">
    <source>
        <dbReference type="SAM" id="MobiDB-lite"/>
    </source>
</evidence>
<evidence type="ECO:0000313" key="7">
    <source>
        <dbReference type="Proteomes" id="UP001190700"/>
    </source>
</evidence>
<comment type="similarity">
    <text evidence="2">Belongs to the BRX family.</text>
</comment>
<proteinExistence type="inferred from homology"/>
<accession>A0AAE0FXI7</accession>
<dbReference type="PROSITE" id="PS51514">
    <property type="entry name" value="BRX"/>
    <property type="match status" value="1"/>
</dbReference>
<sequence>TEMGLDNDNTLREDRLPESPPTTTSLTARNDAFPAASASDAATQPLDLARSDTEIRLQARVQEARAMLAQYMRSSSRRSAEEQAGPSSPQDDREDSVSEAGSLACMMLTPPPVTMSRAPRGPAAVLCTPMNTPEPGVARAHSYPAAISGAVSQEALGRASEVTKEVEPGVFVSTVLLPDGSRELRRVRFSQKRFKENDAQKWWEENKARIFSQFNIVVPPPVARITSTLSTPKKSRDRTRDKPE</sequence>
<evidence type="ECO:0000256" key="2">
    <source>
        <dbReference type="ARBA" id="ARBA00009057"/>
    </source>
</evidence>
<protein>
    <recommendedName>
        <fullName evidence="5">BRX domain-containing protein</fullName>
    </recommendedName>
</protein>
<comment type="subcellular location">
    <subcellularLocation>
        <location evidence="1">Nucleus</location>
    </subcellularLocation>
</comment>
<dbReference type="Proteomes" id="UP001190700">
    <property type="component" value="Unassembled WGS sequence"/>
</dbReference>
<dbReference type="PANTHER" id="PTHR46058">
    <property type="entry name" value="PROTEIN BREVIS RADIX-LIKE 1"/>
    <property type="match status" value="1"/>
</dbReference>
<name>A0AAE0FXI7_9CHLO</name>
<feature type="region of interest" description="Disordered" evidence="4">
    <location>
        <begin position="225"/>
        <end position="244"/>
    </location>
</feature>
<feature type="region of interest" description="Disordered" evidence="4">
    <location>
        <begin position="1"/>
        <end position="50"/>
    </location>
</feature>
<evidence type="ECO:0000259" key="5">
    <source>
        <dbReference type="PROSITE" id="PS51514"/>
    </source>
</evidence>
<evidence type="ECO:0000313" key="6">
    <source>
        <dbReference type="EMBL" id="KAK3267405.1"/>
    </source>
</evidence>
<reference evidence="6 7" key="1">
    <citation type="journal article" date="2015" name="Genome Biol. Evol.">
        <title>Comparative Genomics of a Bacterivorous Green Alga Reveals Evolutionary Causalities and Consequences of Phago-Mixotrophic Mode of Nutrition.</title>
        <authorList>
            <person name="Burns J.A."/>
            <person name="Paasch A."/>
            <person name="Narechania A."/>
            <person name="Kim E."/>
        </authorList>
    </citation>
    <scope>NUCLEOTIDE SEQUENCE [LARGE SCALE GENOMIC DNA]</scope>
    <source>
        <strain evidence="6 7">PLY_AMNH</strain>
    </source>
</reference>
<evidence type="ECO:0000256" key="1">
    <source>
        <dbReference type="ARBA" id="ARBA00004123"/>
    </source>
</evidence>
<dbReference type="GO" id="GO:0005634">
    <property type="term" value="C:nucleus"/>
    <property type="evidence" value="ECO:0007669"/>
    <property type="project" value="UniProtKB-SubCell"/>
</dbReference>
<dbReference type="AlphaFoldDB" id="A0AAE0FXI7"/>
<dbReference type="InterPro" id="IPR044532">
    <property type="entry name" value="BRX-like"/>
</dbReference>
<organism evidence="6 7">
    <name type="scientific">Cymbomonas tetramitiformis</name>
    <dbReference type="NCBI Taxonomy" id="36881"/>
    <lineage>
        <taxon>Eukaryota</taxon>
        <taxon>Viridiplantae</taxon>
        <taxon>Chlorophyta</taxon>
        <taxon>Pyramimonadophyceae</taxon>
        <taxon>Pyramimonadales</taxon>
        <taxon>Pyramimonadaceae</taxon>
        <taxon>Cymbomonas</taxon>
    </lineage>
</organism>
<feature type="domain" description="BRX" evidence="5">
    <location>
        <begin position="160"/>
        <end position="215"/>
    </location>
</feature>